<keyword evidence="2" id="KW-0732">Signal</keyword>
<gene>
    <name evidence="3" type="ORF">K504DRAFT_538360</name>
</gene>
<dbReference type="Proteomes" id="UP000799428">
    <property type="component" value="Unassembled WGS sequence"/>
</dbReference>
<reference evidence="3" key="1">
    <citation type="journal article" date="2020" name="Stud. Mycol.">
        <title>101 Dothideomycetes genomes: a test case for predicting lifestyles and emergence of pathogens.</title>
        <authorList>
            <person name="Haridas S."/>
            <person name="Albert R."/>
            <person name="Binder M."/>
            <person name="Bloem J."/>
            <person name="Labutti K."/>
            <person name="Salamov A."/>
            <person name="Andreopoulos B."/>
            <person name="Baker S."/>
            <person name="Barry K."/>
            <person name="Bills G."/>
            <person name="Bluhm B."/>
            <person name="Cannon C."/>
            <person name="Castanera R."/>
            <person name="Culley D."/>
            <person name="Daum C."/>
            <person name="Ezra D."/>
            <person name="Gonzalez J."/>
            <person name="Henrissat B."/>
            <person name="Kuo A."/>
            <person name="Liang C."/>
            <person name="Lipzen A."/>
            <person name="Lutzoni F."/>
            <person name="Magnuson J."/>
            <person name="Mondo S."/>
            <person name="Nolan M."/>
            <person name="Ohm R."/>
            <person name="Pangilinan J."/>
            <person name="Park H.-J."/>
            <person name="Ramirez L."/>
            <person name="Alfaro M."/>
            <person name="Sun H."/>
            <person name="Tritt A."/>
            <person name="Yoshinaga Y."/>
            <person name="Zwiers L.-H."/>
            <person name="Turgeon B."/>
            <person name="Goodwin S."/>
            <person name="Spatafora J."/>
            <person name="Crous P."/>
            <person name="Grigoriev I."/>
        </authorList>
    </citation>
    <scope>NUCLEOTIDE SEQUENCE</scope>
    <source>
        <strain evidence="3">CBS 279.74</strain>
    </source>
</reference>
<dbReference type="EMBL" id="MU005784">
    <property type="protein sequence ID" value="KAF2703890.1"/>
    <property type="molecule type" value="Genomic_DNA"/>
</dbReference>
<protein>
    <submittedName>
        <fullName evidence="3">Uncharacterized protein</fullName>
    </submittedName>
</protein>
<dbReference type="OrthoDB" id="3777408at2759"/>
<organism evidence="3 4">
    <name type="scientific">Pleomassaria siparia CBS 279.74</name>
    <dbReference type="NCBI Taxonomy" id="1314801"/>
    <lineage>
        <taxon>Eukaryota</taxon>
        <taxon>Fungi</taxon>
        <taxon>Dikarya</taxon>
        <taxon>Ascomycota</taxon>
        <taxon>Pezizomycotina</taxon>
        <taxon>Dothideomycetes</taxon>
        <taxon>Pleosporomycetidae</taxon>
        <taxon>Pleosporales</taxon>
        <taxon>Pleomassariaceae</taxon>
        <taxon>Pleomassaria</taxon>
    </lineage>
</organism>
<evidence type="ECO:0000313" key="3">
    <source>
        <dbReference type="EMBL" id="KAF2703890.1"/>
    </source>
</evidence>
<feature type="compositionally biased region" description="Polar residues" evidence="1">
    <location>
        <begin position="115"/>
        <end position="126"/>
    </location>
</feature>
<sequence>MKVPQTAALSVLVATVLSSPILEPKEDAHAQSTCVIDIFRPAPRRTDCTFLAETVTETIYTECGGCTLRTRRIGYGLPCRRVTMIPGTTYTTKTTCAELTAYPRKQIHHKVAPRATSSTPSHISTATPRRTTPTTTVTVENCKGMMLP</sequence>
<feature type="signal peptide" evidence="2">
    <location>
        <begin position="1"/>
        <end position="18"/>
    </location>
</feature>
<evidence type="ECO:0000313" key="4">
    <source>
        <dbReference type="Proteomes" id="UP000799428"/>
    </source>
</evidence>
<name>A0A6G1JTR5_9PLEO</name>
<feature type="region of interest" description="Disordered" evidence="1">
    <location>
        <begin position="109"/>
        <end position="135"/>
    </location>
</feature>
<accession>A0A6G1JTR5</accession>
<feature type="chain" id="PRO_5026329337" evidence="2">
    <location>
        <begin position="19"/>
        <end position="148"/>
    </location>
</feature>
<keyword evidence="4" id="KW-1185">Reference proteome</keyword>
<dbReference type="AlphaFoldDB" id="A0A6G1JTR5"/>
<proteinExistence type="predicted"/>
<evidence type="ECO:0000256" key="2">
    <source>
        <dbReference type="SAM" id="SignalP"/>
    </source>
</evidence>
<evidence type="ECO:0000256" key="1">
    <source>
        <dbReference type="SAM" id="MobiDB-lite"/>
    </source>
</evidence>